<accession>A0ABY5PB86</accession>
<dbReference type="SUPFAM" id="SSF46565">
    <property type="entry name" value="Chaperone J-domain"/>
    <property type="match status" value="1"/>
</dbReference>
<dbReference type="PANTHER" id="PTHR45295:SF1">
    <property type="entry name" value="CHAPERONE PROTEIN DNAJ C76, CHLOROPLASTIC"/>
    <property type="match status" value="1"/>
</dbReference>
<dbReference type="SMART" id="SM00271">
    <property type="entry name" value="DnaJ"/>
    <property type="match status" value="1"/>
</dbReference>
<dbReference type="PRINTS" id="PR00625">
    <property type="entry name" value="JDOMAIN"/>
</dbReference>
<sequence length="256" mass="28054">MSGHTTSLLCGTCGTPRTGGDRCAECGSNLSANLQDGFVVALPAGSMACERCGTTRRPVRFRGWVRLSSAIWWTRADRRAAYVCGPCAQVRTAGALLYSAAFGWLAIPSWFVHGWRALATNWRALVAPPADPAAWGARSASDFANGLPHLDAWHGAEFIERFDDATLWASPLGPLDEMQRRTVLAASSLYETLGVAPVASEEQLRVAYRERSKTLHPDVHADGTEEMIRLNQAWSILGHADMRAAYDWLREQRQPA</sequence>
<dbReference type="InterPro" id="IPR036869">
    <property type="entry name" value="J_dom_sf"/>
</dbReference>
<dbReference type="PANTHER" id="PTHR45295">
    <property type="entry name" value="CHAPERONE PROTEIN DNAJ C76, CHLOROPLASTIC"/>
    <property type="match status" value="1"/>
</dbReference>
<dbReference type="PROSITE" id="PS50076">
    <property type="entry name" value="DNAJ_2"/>
    <property type="match status" value="1"/>
</dbReference>
<proteinExistence type="predicted"/>
<protein>
    <submittedName>
        <fullName evidence="2">J domain-containing protein</fullName>
    </submittedName>
</protein>
<keyword evidence="3" id="KW-1185">Reference proteome</keyword>
<gene>
    <name evidence="2" type="ORF">LRS13_14525</name>
</gene>
<evidence type="ECO:0000313" key="2">
    <source>
        <dbReference type="EMBL" id="UUY01936.1"/>
    </source>
</evidence>
<dbReference type="Proteomes" id="UP001058860">
    <property type="component" value="Chromosome"/>
</dbReference>
<evidence type="ECO:0000259" key="1">
    <source>
        <dbReference type="PROSITE" id="PS50076"/>
    </source>
</evidence>
<name>A0ABY5PB86_9ACTN</name>
<organism evidence="2 3">
    <name type="scientific">Svornostia abyssi</name>
    <dbReference type="NCBI Taxonomy" id="2898438"/>
    <lineage>
        <taxon>Bacteria</taxon>
        <taxon>Bacillati</taxon>
        <taxon>Actinomycetota</taxon>
        <taxon>Thermoleophilia</taxon>
        <taxon>Solirubrobacterales</taxon>
        <taxon>Baekduiaceae</taxon>
        <taxon>Svornostia</taxon>
    </lineage>
</organism>
<dbReference type="CDD" id="cd06257">
    <property type="entry name" value="DnaJ"/>
    <property type="match status" value="1"/>
</dbReference>
<dbReference type="EMBL" id="CP088295">
    <property type="protein sequence ID" value="UUY01936.1"/>
    <property type="molecule type" value="Genomic_DNA"/>
</dbReference>
<dbReference type="Pfam" id="PF00226">
    <property type="entry name" value="DnaJ"/>
    <property type="match status" value="1"/>
</dbReference>
<dbReference type="Gene3D" id="1.10.287.110">
    <property type="entry name" value="DnaJ domain"/>
    <property type="match status" value="1"/>
</dbReference>
<feature type="domain" description="J" evidence="1">
    <location>
        <begin position="188"/>
        <end position="250"/>
    </location>
</feature>
<dbReference type="RefSeq" id="WP_353862476.1">
    <property type="nucleotide sequence ID" value="NZ_CP088295.1"/>
</dbReference>
<evidence type="ECO:0000313" key="3">
    <source>
        <dbReference type="Proteomes" id="UP001058860"/>
    </source>
</evidence>
<dbReference type="InterPro" id="IPR001623">
    <property type="entry name" value="DnaJ_domain"/>
</dbReference>
<reference evidence="3" key="1">
    <citation type="submission" date="2021-11" db="EMBL/GenBank/DDBJ databases">
        <title>Cultivation dependent microbiological survey of springs from the worlds oldest radium mine currently devoted to the extraction of radon-saturated water.</title>
        <authorList>
            <person name="Kapinusova G."/>
            <person name="Smrhova T."/>
            <person name="Strejcek M."/>
            <person name="Suman J."/>
            <person name="Jani K."/>
            <person name="Pajer P."/>
            <person name="Uhlik O."/>
        </authorList>
    </citation>
    <scope>NUCLEOTIDE SEQUENCE [LARGE SCALE GENOMIC DNA]</scope>
    <source>
        <strain evidence="3">J379</strain>
    </source>
</reference>